<dbReference type="EnsemblBacteria" id="BAC09573">
    <property type="protein sequence ID" value="BAC09573"/>
    <property type="gene ID" value="BAC09573"/>
</dbReference>
<dbReference type="InterPro" id="IPR050194">
    <property type="entry name" value="Glycosyltransferase_grp1"/>
</dbReference>
<keyword evidence="3" id="KW-1185">Reference proteome</keyword>
<proteinExistence type="predicted"/>
<dbReference type="STRING" id="197221.gene:10748630"/>
<dbReference type="Proteomes" id="UP000000440">
    <property type="component" value="Chromosome"/>
</dbReference>
<evidence type="ECO:0000259" key="1">
    <source>
        <dbReference type="Pfam" id="PF00534"/>
    </source>
</evidence>
<dbReference type="PANTHER" id="PTHR45947">
    <property type="entry name" value="SULFOQUINOVOSYL TRANSFERASE SQD2"/>
    <property type="match status" value="1"/>
</dbReference>
<dbReference type="eggNOG" id="COG0438">
    <property type="taxonomic scope" value="Bacteria"/>
</dbReference>
<accession>Q8DHD8</accession>
<dbReference type="EMBL" id="BA000039">
    <property type="protein sequence ID" value="BAC09573.1"/>
    <property type="molecule type" value="Genomic_DNA"/>
</dbReference>
<dbReference type="InterPro" id="IPR001296">
    <property type="entry name" value="Glyco_trans_1"/>
</dbReference>
<dbReference type="CDD" id="cd03821">
    <property type="entry name" value="GT4_Bme6-like"/>
    <property type="match status" value="1"/>
</dbReference>
<organism evidence="2 3">
    <name type="scientific">Thermosynechococcus vestitus (strain NIES-2133 / IAM M-273 / BP-1)</name>
    <dbReference type="NCBI Taxonomy" id="197221"/>
    <lineage>
        <taxon>Bacteria</taxon>
        <taxon>Bacillati</taxon>
        <taxon>Cyanobacteriota</taxon>
        <taxon>Cyanophyceae</taxon>
        <taxon>Acaryochloridales</taxon>
        <taxon>Thermosynechococcaceae</taxon>
        <taxon>Thermosynechococcus</taxon>
    </lineage>
</organism>
<sequence>MIFSESLTKCNLEKPRVPQPLSVAVFICLEWQPHAGGHVKCWERFAEAASHYPERIDLTIYFLGAKHQTLEVAANVRYQLLPPQFSTHSLEIMRQGAGMTDVAPFHWALRRYLPQHQVFHITDTFSFAQTVRRFCRQQRRPLLSSIHTDLPLLTRTYSREIIWRLSGRSRGQKFWRWLWLKQLQVDQWFGCQAKRKLAGFMRASDRVLVSRQQDADWLLTFLPPERVAWFQRGIDRDRFHPRLRNPQWLREEYHLPEGPIILFVGRVDASKNVLLLARAAQRLANQGKVFHVLIVGEGAQAVLVKDLLGDRVTLTGKIPQEKLGAIYASSDLFVFPSESETGPNVVVEARAAGLPVVISGFDGGRKYVQASGEDGVVVYSRDPQDWAAAIAPLLDDTHYRQRMGAQAHQITQATCPTWREAFEQSILCQWEAVAQAYGWPQKT</sequence>
<dbReference type="Gene3D" id="3.40.50.2000">
    <property type="entry name" value="Glycogen Phosphorylase B"/>
    <property type="match status" value="2"/>
</dbReference>
<dbReference type="GO" id="GO:0016757">
    <property type="term" value="F:glycosyltransferase activity"/>
    <property type="evidence" value="ECO:0007669"/>
    <property type="project" value="InterPro"/>
</dbReference>
<dbReference type="PATRIC" id="fig|197221.4.peg.2114"/>
<reference evidence="2 3" key="1">
    <citation type="journal article" date="2002" name="DNA Res.">
        <title>Complete genome structure of the thermophilic cyanobacterium Thermosynechococcus elongatus BP-1.</title>
        <authorList>
            <person name="Nakamura Y."/>
            <person name="Kaneko T."/>
            <person name="Sato S."/>
            <person name="Ikeuchi M."/>
            <person name="Katoh H."/>
            <person name="Sasamoto S."/>
            <person name="Watanabe A."/>
            <person name="Iriguchi M."/>
            <person name="Kawashima K."/>
            <person name="Kimura T."/>
            <person name="Kishida Y."/>
            <person name="Kiyokawa C."/>
            <person name="Kohara M."/>
            <person name="Matsumoto M."/>
            <person name="Matsuno A."/>
            <person name="Nakazaki N."/>
            <person name="Shimpo S."/>
            <person name="Sugimoto M."/>
            <person name="Takeuchi C."/>
            <person name="Yamada M."/>
            <person name="Tabata S."/>
        </authorList>
    </citation>
    <scope>NUCLEOTIDE SEQUENCE [LARGE SCALE GENOMIC DNA]</scope>
    <source>
        <strain evidence="3">IAM M-273 / NIES-2133 / BP-1</strain>
    </source>
</reference>
<evidence type="ECO:0000313" key="3">
    <source>
        <dbReference type="Proteomes" id="UP000000440"/>
    </source>
</evidence>
<dbReference type="SUPFAM" id="SSF53756">
    <property type="entry name" value="UDP-Glycosyltransferase/glycogen phosphorylase"/>
    <property type="match status" value="1"/>
</dbReference>
<gene>
    <name evidence="2" type="ordered locus">tll2021</name>
</gene>
<protein>
    <submittedName>
        <fullName evidence="2">Tll2021 protein</fullName>
    </submittedName>
</protein>
<dbReference type="CAZy" id="GT4">
    <property type="family name" value="Glycosyltransferase Family 4"/>
</dbReference>
<name>Q8DHD8_THEVB</name>
<dbReference type="PANTHER" id="PTHR45947:SF3">
    <property type="entry name" value="SULFOQUINOVOSYL TRANSFERASE SQD2"/>
    <property type="match status" value="1"/>
</dbReference>
<dbReference type="KEGG" id="tel:tll2021"/>
<dbReference type="Pfam" id="PF00534">
    <property type="entry name" value="Glycos_transf_1"/>
    <property type="match status" value="1"/>
</dbReference>
<evidence type="ECO:0000313" key="2">
    <source>
        <dbReference type="EMBL" id="BAC09573.1"/>
    </source>
</evidence>
<dbReference type="AlphaFoldDB" id="Q8DHD8"/>
<feature type="domain" description="Glycosyl transferase family 1" evidence="1">
    <location>
        <begin position="256"/>
        <end position="408"/>
    </location>
</feature>